<dbReference type="Proteomes" id="UP000317303">
    <property type="component" value="Unassembled WGS sequence"/>
</dbReference>
<dbReference type="Pfam" id="PF00849">
    <property type="entry name" value="PseudoU_synth_2"/>
    <property type="match status" value="1"/>
</dbReference>
<organism evidence="5 6">
    <name type="scientific">Prauserella rugosa</name>
    <dbReference type="NCBI Taxonomy" id="43354"/>
    <lineage>
        <taxon>Bacteria</taxon>
        <taxon>Bacillati</taxon>
        <taxon>Actinomycetota</taxon>
        <taxon>Actinomycetes</taxon>
        <taxon>Pseudonocardiales</taxon>
        <taxon>Pseudonocardiaceae</taxon>
        <taxon>Prauserella</taxon>
    </lineage>
</organism>
<evidence type="ECO:0000259" key="4">
    <source>
        <dbReference type="Pfam" id="PF00849"/>
    </source>
</evidence>
<keyword evidence="6" id="KW-1185">Reference proteome</keyword>
<dbReference type="SUPFAM" id="SSF55120">
    <property type="entry name" value="Pseudouridine synthase"/>
    <property type="match status" value="1"/>
</dbReference>
<name>A0A660CM53_9PSEU</name>
<sequence length="315" mass="35831">MPGTLRPIATLAGMKRPVSPLPQRNGLDAARVRLPMDGTWTTVRDHLVHRLHRLEPARIDEMVAAGRFVTANGPVTPDTPYVPGDFVWFHRDLPQEVPVPFDIGIVYRDDDLVVADKPHFLATIPRGKHVMQTALVRLRDELGLPELSPVHRLDRVTAGLLMFTVRRQLRGPYQNLFRDRAVHKEYEAIAPYDPELTLPRTVRSRIVKRREVVTAEEVPGEPNAETYVELLEHRDGLGRYRLVPATGRTHQLRVHLASLGVPIVGDSFYPVTYETALDDFRNPLQLLAKVLEFIDPLTGERRRFESRRTLSAWPG</sequence>
<gene>
    <name evidence="5" type="ORF">JD82_04613</name>
</gene>
<accession>A0A660CM53</accession>
<evidence type="ECO:0000313" key="5">
    <source>
        <dbReference type="EMBL" id="TWH22723.1"/>
    </source>
</evidence>
<reference evidence="5 6" key="1">
    <citation type="submission" date="2019-07" db="EMBL/GenBank/DDBJ databases">
        <title>R&amp;d 2014.</title>
        <authorList>
            <person name="Klenk H.-P."/>
        </authorList>
    </citation>
    <scope>NUCLEOTIDE SEQUENCE [LARGE SCALE GENOMIC DNA]</scope>
    <source>
        <strain evidence="5 6">DSM 43194</strain>
    </source>
</reference>
<comment type="caution">
    <text evidence="5">The sequence shown here is derived from an EMBL/GenBank/DDBJ whole genome shotgun (WGS) entry which is preliminary data.</text>
</comment>
<dbReference type="InterPro" id="IPR020103">
    <property type="entry name" value="PsdUridine_synth_cat_dom_sf"/>
</dbReference>
<evidence type="ECO:0000256" key="2">
    <source>
        <dbReference type="ARBA" id="ARBA00031870"/>
    </source>
</evidence>
<proteinExistence type="predicted"/>
<dbReference type="GO" id="GO:0003723">
    <property type="term" value="F:RNA binding"/>
    <property type="evidence" value="ECO:0007669"/>
    <property type="project" value="InterPro"/>
</dbReference>
<dbReference type="PANTHER" id="PTHR21600">
    <property type="entry name" value="MITOCHONDRIAL RNA PSEUDOURIDINE SYNTHASE"/>
    <property type="match status" value="1"/>
</dbReference>
<evidence type="ECO:0000313" key="6">
    <source>
        <dbReference type="Proteomes" id="UP000317303"/>
    </source>
</evidence>
<dbReference type="GO" id="GO:0009982">
    <property type="term" value="F:pseudouridine synthase activity"/>
    <property type="evidence" value="ECO:0007669"/>
    <property type="project" value="InterPro"/>
</dbReference>
<dbReference type="CDD" id="cd02558">
    <property type="entry name" value="PSRA_1"/>
    <property type="match status" value="1"/>
</dbReference>
<dbReference type="InterPro" id="IPR006224">
    <property type="entry name" value="PsdUridine_synth_RluA-like_CS"/>
</dbReference>
<dbReference type="PROSITE" id="PS01129">
    <property type="entry name" value="PSI_RLU"/>
    <property type="match status" value="1"/>
</dbReference>
<dbReference type="EMBL" id="VLJV01000001">
    <property type="protein sequence ID" value="TWH22723.1"/>
    <property type="molecule type" value="Genomic_DNA"/>
</dbReference>
<dbReference type="PANTHER" id="PTHR21600:SF84">
    <property type="entry name" value="PSEUDOURIDINE SYNTHASE RSUA_RLUA-LIKE DOMAIN-CONTAINING PROTEIN"/>
    <property type="match status" value="1"/>
</dbReference>
<protein>
    <recommendedName>
        <fullName evidence="2">RNA pseudouridylate synthase</fullName>
    </recommendedName>
    <alternativeName>
        <fullName evidence="3">RNA-uridine isomerase</fullName>
    </alternativeName>
</protein>
<dbReference type="GO" id="GO:0000455">
    <property type="term" value="P:enzyme-directed rRNA pseudouridine synthesis"/>
    <property type="evidence" value="ECO:0007669"/>
    <property type="project" value="TreeGrafter"/>
</dbReference>
<feature type="domain" description="Pseudouridine synthase RsuA/RluA-like" evidence="4">
    <location>
        <begin position="111"/>
        <end position="258"/>
    </location>
</feature>
<dbReference type="AlphaFoldDB" id="A0A660CM53"/>
<dbReference type="InterPro" id="IPR006145">
    <property type="entry name" value="PsdUridine_synth_RsuA/RluA"/>
</dbReference>
<dbReference type="GO" id="GO:0140098">
    <property type="term" value="F:catalytic activity, acting on RNA"/>
    <property type="evidence" value="ECO:0007669"/>
    <property type="project" value="UniProtKB-ARBA"/>
</dbReference>
<dbReference type="Gene3D" id="3.30.2350.10">
    <property type="entry name" value="Pseudouridine synthase"/>
    <property type="match status" value="1"/>
</dbReference>
<evidence type="ECO:0000256" key="3">
    <source>
        <dbReference type="ARBA" id="ARBA00033164"/>
    </source>
</evidence>
<dbReference type="InterPro" id="IPR050188">
    <property type="entry name" value="RluA_PseudoU_synthase"/>
</dbReference>
<evidence type="ECO:0000256" key="1">
    <source>
        <dbReference type="ARBA" id="ARBA00000073"/>
    </source>
</evidence>
<comment type="catalytic activity">
    <reaction evidence="1">
        <text>a uridine in RNA = a pseudouridine in RNA</text>
        <dbReference type="Rhea" id="RHEA:48348"/>
        <dbReference type="Rhea" id="RHEA-COMP:12068"/>
        <dbReference type="Rhea" id="RHEA-COMP:12069"/>
        <dbReference type="ChEBI" id="CHEBI:65314"/>
        <dbReference type="ChEBI" id="CHEBI:65315"/>
    </reaction>
</comment>